<dbReference type="PANTHER" id="PTHR14132:SF23">
    <property type="entry name" value="FXYD DOMAIN-CONTAINING ION TRANSPORT REGULATOR"/>
    <property type="match status" value="1"/>
</dbReference>
<comment type="subcellular location">
    <subcellularLocation>
        <location evidence="1">Membrane</location>
        <topology evidence="1">Single-pass membrane protein</topology>
    </subcellularLocation>
</comment>
<evidence type="ECO:0000256" key="4">
    <source>
        <dbReference type="ARBA" id="ARBA00022692"/>
    </source>
</evidence>
<dbReference type="Gene3D" id="1.20.5.780">
    <property type="entry name" value="Single helix bin"/>
    <property type="match status" value="1"/>
</dbReference>
<proteinExistence type="inferred from homology"/>
<comment type="caution">
    <text evidence="7">Lacks conserved residue(s) required for the propagation of feature annotation.</text>
</comment>
<feature type="compositionally biased region" description="Polar residues" evidence="8">
    <location>
        <begin position="41"/>
        <end position="62"/>
    </location>
</feature>
<dbReference type="OrthoDB" id="8961850at2759"/>
<keyword evidence="5 7" id="KW-0406">Ion transport</keyword>
<evidence type="ECO:0000256" key="7">
    <source>
        <dbReference type="RuleBase" id="RU364131"/>
    </source>
</evidence>
<feature type="non-terminal residue" evidence="9">
    <location>
        <position position="1"/>
    </location>
</feature>
<dbReference type="InterPro" id="IPR000272">
    <property type="entry name" value="Ion-transport_regulator_FXYD"/>
</dbReference>
<protein>
    <recommendedName>
        <fullName evidence="7">FXYD domain-containing ion transport regulator</fullName>
    </recommendedName>
</protein>
<reference evidence="9" key="1">
    <citation type="submission" date="2022-07" db="EMBL/GenBank/DDBJ databases">
        <title>Chromosome-level genome of Muraenolepis orangiensis.</title>
        <authorList>
            <person name="Kim J."/>
        </authorList>
    </citation>
    <scope>NUCLEOTIDE SEQUENCE</scope>
    <source>
        <strain evidence="9">KU_S4_2022</strain>
        <tissue evidence="9">Muscle</tissue>
    </source>
</reference>
<dbReference type="GO" id="GO:0043269">
    <property type="term" value="P:regulation of monoatomic ion transport"/>
    <property type="evidence" value="ECO:0007669"/>
    <property type="project" value="InterPro"/>
</dbReference>
<evidence type="ECO:0000256" key="3">
    <source>
        <dbReference type="ARBA" id="ARBA00022448"/>
    </source>
</evidence>
<feature type="region of interest" description="Disordered" evidence="8">
    <location>
        <begin position="41"/>
        <end position="125"/>
    </location>
</feature>
<keyword evidence="4 7" id="KW-0812">Transmembrane</keyword>
<name>A0A9Q0E059_9TELE</name>
<gene>
    <name evidence="9" type="ORF">NHX12_001136</name>
</gene>
<keyword evidence="6 7" id="KW-0472">Membrane</keyword>
<accession>A0A9Q0E059</accession>
<evidence type="ECO:0000256" key="2">
    <source>
        <dbReference type="ARBA" id="ARBA00005948"/>
    </source>
</evidence>
<dbReference type="EMBL" id="JANIIK010000109">
    <property type="protein sequence ID" value="KAJ3597614.1"/>
    <property type="molecule type" value="Genomic_DNA"/>
</dbReference>
<dbReference type="Pfam" id="PF02038">
    <property type="entry name" value="ATP1G1_PLM_MAT8"/>
    <property type="match status" value="1"/>
</dbReference>
<comment type="similarity">
    <text evidence="2 7">Belongs to the FXYD family.</text>
</comment>
<dbReference type="Proteomes" id="UP001148018">
    <property type="component" value="Unassembled WGS sequence"/>
</dbReference>
<evidence type="ECO:0000256" key="5">
    <source>
        <dbReference type="ARBA" id="ARBA00023065"/>
    </source>
</evidence>
<keyword evidence="7" id="KW-1133">Transmembrane helix</keyword>
<dbReference type="GO" id="GO:0016020">
    <property type="term" value="C:membrane"/>
    <property type="evidence" value="ECO:0007669"/>
    <property type="project" value="UniProtKB-SubCell"/>
</dbReference>
<evidence type="ECO:0000256" key="8">
    <source>
        <dbReference type="SAM" id="MobiDB-lite"/>
    </source>
</evidence>
<evidence type="ECO:0000256" key="1">
    <source>
        <dbReference type="ARBA" id="ARBA00004167"/>
    </source>
</evidence>
<evidence type="ECO:0000313" key="9">
    <source>
        <dbReference type="EMBL" id="KAJ3597614.1"/>
    </source>
</evidence>
<comment type="caution">
    <text evidence="9">The sequence shown here is derived from an EMBL/GenBank/DDBJ whole genome shotgun (WGS) entry which is preliminary data.</text>
</comment>
<dbReference type="GO" id="GO:0017080">
    <property type="term" value="F:sodium channel regulator activity"/>
    <property type="evidence" value="ECO:0007669"/>
    <property type="project" value="TreeGrafter"/>
</dbReference>
<organism evidence="9 10">
    <name type="scientific">Muraenolepis orangiensis</name>
    <name type="common">Patagonian moray cod</name>
    <dbReference type="NCBI Taxonomy" id="630683"/>
    <lineage>
        <taxon>Eukaryota</taxon>
        <taxon>Metazoa</taxon>
        <taxon>Chordata</taxon>
        <taxon>Craniata</taxon>
        <taxon>Vertebrata</taxon>
        <taxon>Euteleostomi</taxon>
        <taxon>Actinopterygii</taxon>
        <taxon>Neopterygii</taxon>
        <taxon>Teleostei</taxon>
        <taxon>Neoteleostei</taxon>
        <taxon>Acanthomorphata</taxon>
        <taxon>Zeiogadaria</taxon>
        <taxon>Gadariae</taxon>
        <taxon>Gadiformes</taxon>
        <taxon>Muraenolepidoidei</taxon>
        <taxon>Muraenolepididae</taxon>
        <taxon>Muraenolepis</taxon>
    </lineage>
</organism>
<dbReference type="PANTHER" id="PTHR14132">
    <property type="entry name" value="SODIUM/POTASSIUM-TRANSPORTING ATPASE SUBUNIT GAMMA"/>
    <property type="match status" value="1"/>
</dbReference>
<dbReference type="GO" id="GO:0006811">
    <property type="term" value="P:monoatomic ion transport"/>
    <property type="evidence" value="ECO:0007669"/>
    <property type="project" value="UniProtKB-KW"/>
</dbReference>
<feature type="compositionally biased region" description="Low complexity" evidence="8">
    <location>
        <begin position="70"/>
        <end position="81"/>
    </location>
</feature>
<evidence type="ECO:0000313" key="10">
    <source>
        <dbReference type="Proteomes" id="UP001148018"/>
    </source>
</evidence>
<feature type="transmembrane region" description="Helical" evidence="7">
    <location>
        <begin position="150"/>
        <end position="169"/>
    </location>
</feature>
<keyword evidence="3 7" id="KW-0813">Transport</keyword>
<dbReference type="CDD" id="cd20323">
    <property type="entry name" value="FXYD_FXYD5"/>
    <property type="match status" value="1"/>
</dbReference>
<keyword evidence="10" id="KW-1185">Reference proteome</keyword>
<evidence type="ECO:0000256" key="6">
    <source>
        <dbReference type="ARBA" id="ARBA00023136"/>
    </source>
</evidence>
<dbReference type="AlphaFoldDB" id="A0A9Q0E059"/>
<feature type="transmembrane region" description="Helical" evidence="7">
    <location>
        <begin position="12"/>
        <end position="34"/>
    </location>
</feature>
<sequence length="190" mass="21033">EKNYRHHGQEGCMSSLLFQIDLVFLMLLIFQVSWANLTTASRDPETSAQPSTYRQTSTSGTTRDGEKMRTTASISTTAAMAHPGTHHPTERSSSQTRKPKTLPPMADERKRSSSQTRKPKTLPPMADERKLVPEALDKQFTYDYVTLRTAGLGMAAVLFLLGIMVLGCGRGGRLLKCRPARSTKSYVGKL</sequence>